<feature type="compositionally biased region" description="Polar residues" evidence="6">
    <location>
        <begin position="272"/>
        <end position="284"/>
    </location>
</feature>
<dbReference type="InterPro" id="IPR002219">
    <property type="entry name" value="PKC_DAG/PE"/>
</dbReference>
<keyword evidence="5" id="KW-0175">Coiled coil</keyword>
<feature type="compositionally biased region" description="Low complexity" evidence="6">
    <location>
        <begin position="293"/>
        <end position="318"/>
    </location>
</feature>
<dbReference type="SUPFAM" id="SSF48350">
    <property type="entry name" value="GTPase activation domain, GAP"/>
    <property type="match status" value="1"/>
</dbReference>
<dbReference type="FunFam" id="1.10.555.10:FF:000043">
    <property type="entry name" value="Rho GTPase activator Rga"/>
    <property type="match status" value="1"/>
</dbReference>
<evidence type="ECO:0000259" key="8">
    <source>
        <dbReference type="PROSITE" id="PS50081"/>
    </source>
</evidence>
<dbReference type="Gene3D" id="2.10.110.10">
    <property type="entry name" value="Cysteine Rich Protein"/>
    <property type="match status" value="2"/>
</dbReference>
<feature type="region of interest" description="Disordered" evidence="6">
    <location>
        <begin position="223"/>
        <end position="414"/>
    </location>
</feature>
<feature type="compositionally biased region" description="Polar residues" evidence="6">
    <location>
        <begin position="1128"/>
        <end position="1144"/>
    </location>
</feature>
<feature type="coiled-coil region" evidence="5">
    <location>
        <begin position="934"/>
        <end position="1013"/>
    </location>
</feature>
<dbReference type="PANTHER" id="PTHR23176">
    <property type="entry name" value="RHO/RAC/CDC GTPASE-ACTIVATING PROTEIN"/>
    <property type="match status" value="1"/>
</dbReference>
<dbReference type="InterPro" id="IPR001781">
    <property type="entry name" value="Znf_LIM"/>
</dbReference>
<dbReference type="SUPFAM" id="SSF57889">
    <property type="entry name" value="Cysteine-rich domain"/>
    <property type="match status" value="1"/>
</dbReference>
<dbReference type="InterPro" id="IPR008936">
    <property type="entry name" value="Rho_GTPase_activation_prot"/>
</dbReference>
<name>A0A0F7SIU2_PHARH</name>
<evidence type="ECO:0000256" key="4">
    <source>
        <dbReference type="PROSITE-ProRule" id="PRU00125"/>
    </source>
</evidence>
<dbReference type="Pfam" id="PF00412">
    <property type="entry name" value="LIM"/>
    <property type="match status" value="2"/>
</dbReference>
<dbReference type="InterPro" id="IPR050729">
    <property type="entry name" value="Rho-GAP"/>
</dbReference>
<feature type="region of interest" description="Disordered" evidence="6">
    <location>
        <begin position="1108"/>
        <end position="1148"/>
    </location>
</feature>
<feature type="coiled-coil region" evidence="5">
    <location>
        <begin position="1045"/>
        <end position="1107"/>
    </location>
</feature>
<feature type="compositionally biased region" description="Low complexity" evidence="6">
    <location>
        <begin position="582"/>
        <end position="601"/>
    </location>
</feature>
<feature type="compositionally biased region" description="Polar residues" evidence="6">
    <location>
        <begin position="455"/>
        <end position="469"/>
    </location>
</feature>
<feature type="compositionally biased region" description="Low complexity" evidence="6">
    <location>
        <begin position="442"/>
        <end position="454"/>
    </location>
</feature>
<feature type="region of interest" description="Disordered" evidence="6">
    <location>
        <begin position="45"/>
        <end position="82"/>
    </location>
</feature>
<feature type="region of interest" description="Disordered" evidence="6">
    <location>
        <begin position="1"/>
        <end position="32"/>
    </location>
</feature>
<feature type="compositionally biased region" description="Polar residues" evidence="6">
    <location>
        <begin position="327"/>
        <end position="353"/>
    </location>
</feature>
<dbReference type="PROSITE" id="PS50023">
    <property type="entry name" value="LIM_DOMAIN_2"/>
    <property type="match status" value="1"/>
</dbReference>
<evidence type="ECO:0000259" key="9">
    <source>
        <dbReference type="PROSITE" id="PS50238"/>
    </source>
</evidence>
<feature type="compositionally biased region" description="Pro residues" evidence="6">
    <location>
        <begin position="66"/>
        <end position="77"/>
    </location>
</feature>
<feature type="region of interest" description="Disordered" evidence="6">
    <location>
        <begin position="432"/>
        <end position="653"/>
    </location>
</feature>
<feature type="domain" description="LIM zinc-binding" evidence="7">
    <location>
        <begin position="163"/>
        <end position="222"/>
    </location>
</feature>
<dbReference type="FunFam" id="2.10.110.10:FF:000160">
    <property type="entry name" value="Signal transducer, putative"/>
    <property type="match status" value="1"/>
</dbReference>
<feature type="region of interest" description="Disordered" evidence="6">
    <location>
        <begin position="748"/>
        <end position="816"/>
    </location>
</feature>
<feature type="compositionally biased region" description="Low complexity" evidence="6">
    <location>
        <begin position="549"/>
        <end position="558"/>
    </location>
</feature>
<dbReference type="SMART" id="SM00109">
    <property type="entry name" value="C1"/>
    <property type="match status" value="1"/>
</dbReference>
<keyword evidence="2 4" id="KW-0479">Metal-binding</keyword>
<feature type="domain" description="Rho-GAP" evidence="9">
    <location>
        <begin position="1361"/>
        <end position="1552"/>
    </location>
</feature>
<reference evidence="10" key="1">
    <citation type="submission" date="2014-08" db="EMBL/GenBank/DDBJ databases">
        <authorList>
            <person name="Sharma Rahul"/>
            <person name="Thines Marco"/>
        </authorList>
    </citation>
    <scope>NUCLEOTIDE SEQUENCE</scope>
</reference>
<dbReference type="InterPro" id="IPR046349">
    <property type="entry name" value="C1-like_sf"/>
</dbReference>
<feature type="region of interest" description="Disordered" evidence="6">
    <location>
        <begin position="678"/>
        <end position="713"/>
    </location>
</feature>
<evidence type="ECO:0000256" key="2">
    <source>
        <dbReference type="ARBA" id="ARBA00022723"/>
    </source>
</evidence>
<dbReference type="GO" id="GO:0046872">
    <property type="term" value="F:metal ion binding"/>
    <property type="evidence" value="ECO:0007669"/>
    <property type="project" value="UniProtKB-KW"/>
</dbReference>
<feature type="compositionally biased region" description="Basic and acidic residues" evidence="6">
    <location>
        <begin position="375"/>
        <end position="386"/>
    </location>
</feature>
<dbReference type="Pfam" id="PF00130">
    <property type="entry name" value="C1_1"/>
    <property type="match status" value="1"/>
</dbReference>
<feature type="compositionally biased region" description="Basic and acidic residues" evidence="6">
    <location>
        <begin position="1273"/>
        <end position="1285"/>
    </location>
</feature>
<organism evidence="10">
    <name type="scientific">Phaffia rhodozyma</name>
    <name type="common">Yeast</name>
    <name type="synonym">Xanthophyllomyces dendrorhous</name>
    <dbReference type="NCBI Taxonomy" id="264483"/>
    <lineage>
        <taxon>Eukaryota</taxon>
        <taxon>Fungi</taxon>
        <taxon>Dikarya</taxon>
        <taxon>Basidiomycota</taxon>
        <taxon>Agaricomycotina</taxon>
        <taxon>Tremellomycetes</taxon>
        <taxon>Cystofilobasidiales</taxon>
        <taxon>Mrakiaceae</taxon>
        <taxon>Phaffia</taxon>
    </lineage>
</organism>
<dbReference type="GO" id="GO:0005737">
    <property type="term" value="C:cytoplasm"/>
    <property type="evidence" value="ECO:0007669"/>
    <property type="project" value="TreeGrafter"/>
</dbReference>
<evidence type="ECO:0000313" key="10">
    <source>
        <dbReference type="EMBL" id="CDZ98300.1"/>
    </source>
</evidence>
<dbReference type="PROSITE" id="PS50081">
    <property type="entry name" value="ZF_DAG_PE_2"/>
    <property type="match status" value="1"/>
</dbReference>
<sequence length="1558" mass="168885">MDDPNYPSDVVLPTDISATVHSTPSTASVSNELRPLLVPSHLASLASPASPASSSLATSSAAISPSHPPPSALPQPSPLSAYSTLQPQTEKVEQEAFIEGGNCGGCKRFVGPQEVAPGTLITFGDSLFHLDCFRCVKCQNRVTEDTNLLLLADGSPVCTNCSYQCYVCKLLIMDEAIMTGDEAYHAACFTCKHCKCTIEELVFAKTSQGIYCMSCHNKRVAKSRKHAEAKRKRDRKEREKERLQEKQVQQDLQNDLDGSRAQPEISFHESETLSPHPTSLSARSPTAAEDTHSPVPRLIPRSPSLSPSPSMSSSLAASGKYRELDDSTQPQSLPINPHSEMSSTLGTPVQKFNSPGLLSLDGPEHSSARYLSTRRGSEDSRLEPLSRDGAAFGLGLGVGPVAGSTSRSEKRRSINPATFSAEAAANINPSMFSQITQPPAPSASAPLNLTSSTSVQGSPSLGPNSNITSDGRLAGLPPSPLRSSYMDGSLPDHRPSSPVSPNGRTPSRPLRPLTPDRVQPTTSTAPSPYSIAPLAISVRRSRSREGPNLSSVSSSTLSQTPPRKSSLGDHRTRPIEDRPGRRGNSSSVPRSPSGRSLSPSSAAGEKIKSRSGSLTFPLVGEDDELSQPSGQFVQPIGLPRTRSPLNQSTAPPHVVVVDNDDDNFKETSQVKRQAHIQQDVVLPPSLGVDSLPERRSSVSQDPPKLESPRPVSFLLSNDPEFAMLFKTVEDTGGGDGPMDTSLSMNHDGITSTLSNGIPIEFRPSEEFRSDDEDEDDEADEDDDEDEDEVDVDMYVNVEDEEKERDDVASELPSRLSAESIYDSKPAPAIFSSPSSSVPTSGSTAFFRHGRRDRNLASLIQQDDGEPAAVLRSLLVEAKNAGKSTVEIGLGQLEGVLEELRLSTERFAVLKNSYDGVKRASAQYIHGLTVQSEDFEKEVQTRREVEAEIKRLRAQMHGQTARLSLLDADQKRQDSIARRSRELTENMVGLEKDISKLRAERDLALAEVEELSTSSKTNLLLEASSASAGPSASLSRSLSVRLDSVKENYRKELEPLNVEREKLSREITELKESREFYLSESTTLHARNEELSDLHATLVRQIEQAQETLNQPVVPPPPSPAPQQQSQPLTPTSEQAGYFSASGTPKGTKAGIHLPRFNNHHRDHQQHVSGSPSVSSLPGFTSIDGQEEIAKYVKVVKPEVAMDPVPVAAVAASSKKFKWYKSSSSSSSSSSKGPEAVNSAHASSTSISSARIISLPTAPVVTGRTGAPQLKTRPSYEGKSTKDHNLQPHSIPTLRFTRCDHCGDKMWGPITELRCNLCGFNCHSKCVPHLVASCPSSSTLPSLDEAVPGLPTAPSQPSMFGRSLQEQIQADGVVVPCIVSKCIAAVEDNGMEYEGIYRKTGGSSQSKHITQLFERGDYDSFDLNDQDKFNDISSITSVLKNYFRGLPDPLLTFELHEKFVSAAMIRDPEVKKEQLSALIHQLPKPHFETLKFLMLHLNRVMALQSINLMSAKNLGVVFGPTLMRSADRSREFGDMAGKALTIDWLVENASSAFAPPLET</sequence>
<dbReference type="SMART" id="SM00132">
    <property type="entry name" value="LIM"/>
    <property type="match status" value="2"/>
</dbReference>
<evidence type="ECO:0000256" key="1">
    <source>
        <dbReference type="ARBA" id="ARBA00022468"/>
    </source>
</evidence>
<feature type="region of interest" description="Disordered" evidence="6">
    <location>
        <begin position="1259"/>
        <end position="1287"/>
    </location>
</feature>
<feature type="compositionally biased region" description="Acidic residues" evidence="6">
    <location>
        <begin position="768"/>
        <end position="803"/>
    </location>
</feature>
<dbReference type="SMART" id="SM00324">
    <property type="entry name" value="RhoGAP"/>
    <property type="match status" value="1"/>
</dbReference>
<dbReference type="InterPro" id="IPR000198">
    <property type="entry name" value="RhoGAP_dom"/>
</dbReference>
<feature type="compositionally biased region" description="Low complexity" evidence="6">
    <location>
        <begin position="45"/>
        <end position="65"/>
    </location>
</feature>
<dbReference type="EMBL" id="LN483326">
    <property type="protein sequence ID" value="CDZ98300.1"/>
    <property type="molecule type" value="Genomic_DNA"/>
</dbReference>
<keyword evidence="1" id="KW-0343">GTPase activation</keyword>
<evidence type="ECO:0000256" key="6">
    <source>
        <dbReference type="SAM" id="MobiDB-lite"/>
    </source>
</evidence>
<dbReference type="Gene3D" id="3.30.60.20">
    <property type="match status" value="1"/>
</dbReference>
<keyword evidence="3 4" id="KW-0862">Zinc</keyword>
<dbReference type="GO" id="GO:0005096">
    <property type="term" value="F:GTPase activator activity"/>
    <property type="evidence" value="ECO:0007669"/>
    <property type="project" value="UniProtKB-KW"/>
</dbReference>
<dbReference type="GO" id="GO:0007165">
    <property type="term" value="P:signal transduction"/>
    <property type="evidence" value="ECO:0007669"/>
    <property type="project" value="InterPro"/>
</dbReference>
<proteinExistence type="predicted"/>
<dbReference type="Gene3D" id="1.10.555.10">
    <property type="entry name" value="Rho GTPase activation protein"/>
    <property type="match status" value="1"/>
</dbReference>
<evidence type="ECO:0000259" key="7">
    <source>
        <dbReference type="PROSITE" id="PS50023"/>
    </source>
</evidence>
<accession>A0A0F7SIU2</accession>
<feature type="compositionally biased region" description="Low complexity" evidence="6">
    <location>
        <begin position="504"/>
        <end position="517"/>
    </location>
</feature>
<dbReference type="PROSITE" id="PS00478">
    <property type="entry name" value="LIM_DOMAIN_1"/>
    <property type="match status" value="2"/>
</dbReference>
<dbReference type="PROSITE" id="PS50238">
    <property type="entry name" value="RHOGAP"/>
    <property type="match status" value="1"/>
</dbReference>
<feature type="domain" description="Phorbol-ester/DAG-type" evidence="8">
    <location>
        <begin position="1282"/>
        <end position="1333"/>
    </location>
</feature>
<feature type="compositionally biased region" description="Basic and acidic residues" evidence="6">
    <location>
        <begin position="236"/>
        <end position="245"/>
    </location>
</feature>
<dbReference type="PANTHER" id="PTHR23176:SF128">
    <property type="entry name" value="RHO GTPASE-ACTIVATING PROTEIN RGD1"/>
    <property type="match status" value="1"/>
</dbReference>
<feature type="compositionally biased region" description="Polar residues" evidence="6">
    <location>
        <begin position="16"/>
        <end position="31"/>
    </location>
</feature>
<dbReference type="Pfam" id="PF00620">
    <property type="entry name" value="RhoGAP"/>
    <property type="match status" value="1"/>
</dbReference>
<evidence type="ECO:0000256" key="5">
    <source>
        <dbReference type="SAM" id="Coils"/>
    </source>
</evidence>
<feature type="compositionally biased region" description="Basic residues" evidence="6">
    <location>
        <begin position="223"/>
        <end position="235"/>
    </location>
</feature>
<evidence type="ECO:0000256" key="3">
    <source>
        <dbReference type="ARBA" id="ARBA00022833"/>
    </source>
</evidence>
<keyword evidence="4" id="KW-0440">LIM domain</keyword>
<dbReference type="CDD" id="cd20824">
    <property type="entry name" value="C1_SpBZZ1-like"/>
    <property type="match status" value="1"/>
</dbReference>
<feature type="compositionally biased region" description="Basic and acidic residues" evidence="6">
    <location>
        <begin position="566"/>
        <end position="580"/>
    </location>
</feature>
<protein>
    <submittedName>
        <fullName evidence="10">Chimaerin and related Rho GTPase activating proteins</fullName>
    </submittedName>
</protein>